<evidence type="ECO:0000256" key="3">
    <source>
        <dbReference type="SAM" id="SignalP"/>
    </source>
</evidence>
<dbReference type="InterPro" id="IPR050490">
    <property type="entry name" value="Bact_solute-bd_prot1"/>
</dbReference>
<dbReference type="Proteomes" id="UP000248916">
    <property type="component" value="Unassembled WGS sequence"/>
</dbReference>
<evidence type="ECO:0000256" key="2">
    <source>
        <dbReference type="ARBA" id="ARBA00008520"/>
    </source>
</evidence>
<dbReference type="OrthoDB" id="9770625at2"/>
<protein>
    <submittedName>
        <fullName evidence="4">Multiple sugar transport system substrate-binding protein/sorbitol/mannitol transport system substrate-binding protein</fullName>
    </submittedName>
</protein>
<dbReference type="GO" id="GO:0042597">
    <property type="term" value="C:periplasmic space"/>
    <property type="evidence" value="ECO:0007669"/>
    <property type="project" value="UniProtKB-SubCell"/>
</dbReference>
<evidence type="ECO:0000256" key="1">
    <source>
        <dbReference type="ARBA" id="ARBA00004418"/>
    </source>
</evidence>
<proteinExistence type="inferred from homology"/>
<keyword evidence="5" id="KW-1185">Reference proteome</keyword>
<reference evidence="4 5" key="1">
    <citation type="submission" date="2018-06" db="EMBL/GenBank/DDBJ databases">
        <title>Genomic Encyclopedia of Archaeal and Bacterial Type Strains, Phase II (KMG-II): from individual species to whole genera.</title>
        <authorList>
            <person name="Goeker M."/>
        </authorList>
    </citation>
    <scope>NUCLEOTIDE SEQUENCE [LARGE SCALE GENOMIC DNA]</scope>
    <source>
        <strain evidence="4 5">DSM 22009</strain>
    </source>
</reference>
<name>A0A2W7MYX7_9RHOB</name>
<dbReference type="InterPro" id="IPR006059">
    <property type="entry name" value="SBP"/>
</dbReference>
<dbReference type="Pfam" id="PF01547">
    <property type="entry name" value="SBP_bac_1"/>
    <property type="match status" value="1"/>
</dbReference>
<keyword evidence="3" id="KW-0732">Signal</keyword>
<sequence length="446" mass="48148">MRNPLKFGAASAALLIGSVAGATAQDADMRQFEGTELDMLYAEISFIPGLRELLPDFEEMTGITVNIETLSEGAARQKAQIESATGSGAFDIVGIQSGNLPLYAENGWVVPVEDYFESEFADPEQLALDDFIPSTLQAMSYDDTQYCLPFFAATVILYYQIDKFEEAGITEPPSTFDELLEVAGKVGTPDVPALALRGSPPSTAGNIWIFNVFMLGEGGKYFADFPDDMTPTVDTPEVQKALELFTTLKQDYTPDGSVNFVFDDVVTAMQQGNVVMAIEGAPLAGRILDPEQSRVAGNLGFAVVPGGPAGPKPAFAAHGLCISASSDNPEAAYMFLEWALSQKTMIEVSQNSTYLATPRTSIWENETFNEKYNFDYGGGSFLDAYQSSLEVAPPDYYPPTPIWQLVSDRMGQAVQSVEIGQSSAAEALADAQEGITEILEDEGYLP</sequence>
<dbReference type="RefSeq" id="WP_111538478.1">
    <property type="nucleotide sequence ID" value="NZ_QKZL01000021.1"/>
</dbReference>
<comment type="subcellular location">
    <subcellularLocation>
        <location evidence="1">Periplasm</location>
    </subcellularLocation>
</comment>
<dbReference type="CDD" id="cd13585">
    <property type="entry name" value="PBP2_TMBP_like"/>
    <property type="match status" value="1"/>
</dbReference>
<keyword evidence="4" id="KW-0762">Sugar transport</keyword>
<dbReference type="AlphaFoldDB" id="A0A2W7MYX7"/>
<keyword evidence="4" id="KW-0813">Transport</keyword>
<comment type="similarity">
    <text evidence="2">Belongs to the bacterial solute-binding protein 1 family.</text>
</comment>
<dbReference type="Gene3D" id="3.40.190.10">
    <property type="entry name" value="Periplasmic binding protein-like II"/>
    <property type="match status" value="2"/>
</dbReference>
<feature type="signal peptide" evidence="3">
    <location>
        <begin position="1"/>
        <end position="24"/>
    </location>
</feature>
<feature type="chain" id="PRO_5016019600" evidence="3">
    <location>
        <begin position="25"/>
        <end position="446"/>
    </location>
</feature>
<organism evidence="4 5">
    <name type="scientific">Palleronia aestuarii</name>
    <dbReference type="NCBI Taxonomy" id="568105"/>
    <lineage>
        <taxon>Bacteria</taxon>
        <taxon>Pseudomonadati</taxon>
        <taxon>Pseudomonadota</taxon>
        <taxon>Alphaproteobacteria</taxon>
        <taxon>Rhodobacterales</taxon>
        <taxon>Roseobacteraceae</taxon>
        <taxon>Palleronia</taxon>
    </lineage>
</organism>
<evidence type="ECO:0000313" key="5">
    <source>
        <dbReference type="Proteomes" id="UP000248916"/>
    </source>
</evidence>
<dbReference type="PANTHER" id="PTHR43649">
    <property type="entry name" value="ARABINOSE-BINDING PROTEIN-RELATED"/>
    <property type="match status" value="1"/>
</dbReference>
<dbReference type="EMBL" id="QKZL01000021">
    <property type="protein sequence ID" value="PZX12871.1"/>
    <property type="molecule type" value="Genomic_DNA"/>
</dbReference>
<gene>
    <name evidence="4" type="ORF">LX81_03422</name>
</gene>
<dbReference type="SUPFAM" id="SSF53850">
    <property type="entry name" value="Periplasmic binding protein-like II"/>
    <property type="match status" value="1"/>
</dbReference>
<comment type="caution">
    <text evidence="4">The sequence shown here is derived from an EMBL/GenBank/DDBJ whole genome shotgun (WGS) entry which is preliminary data.</text>
</comment>
<evidence type="ECO:0000313" key="4">
    <source>
        <dbReference type="EMBL" id="PZX12871.1"/>
    </source>
</evidence>
<dbReference type="PANTHER" id="PTHR43649:SF12">
    <property type="entry name" value="DIACETYLCHITOBIOSE BINDING PROTEIN DASA"/>
    <property type="match status" value="1"/>
</dbReference>
<accession>A0A2W7MYX7</accession>